<keyword evidence="2" id="KW-1185">Reference proteome</keyword>
<evidence type="ECO:0000313" key="1">
    <source>
        <dbReference type="EMBL" id="CAG8505469.1"/>
    </source>
</evidence>
<dbReference type="Proteomes" id="UP000789920">
    <property type="component" value="Unassembled WGS sequence"/>
</dbReference>
<proteinExistence type="predicted"/>
<accession>A0ACA9L4D3</accession>
<reference evidence="1" key="1">
    <citation type="submission" date="2021-06" db="EMBL/GenBank/DDBJ databases">
        <authorList>
            <person name="Kallberg Y."/>
            <person name="Tangrot J."/>
            <person name="Rosling A."/>
        </authorList>
    </citation>
    <scope>NUCLEOTIDE SEQUENCE</scope>
    <source>
        <strain evidence="1">MA461A</strain>
    </source>
</reference>
<sequence length="560" mass="62270">PRVKNDPRTATVPPPSYLRNKSTSGSNRPRVARINTSSLSDKEKARSDDGFFSDSDKDSSQSNKSANSNISVQSGMSFLTKTPSIMSDAIIRVRPKSSLGTSSEKSNLDLANRQSQQADEARKNRKIADLEISIKSLMTINAELDETNKKQAAEIIELKRMLRTDLAEIEKDNDVRFKRICLLIDELLRDAQEALECSAKDIGTKVLPNAQLDTSCNESDTPNEDLLNESIEHYDEILTQSSHSNTSIESKNLDAKLEELENKSINTISSKKSKKSKTRSNIDTSISTNPKLKIKTSVNQIIVDPKLKSQHSTDPKLKYSQNTPTSVDPKLKNSSKIISERKTTQSKSIICENGGRVREVIKELLILAKQDTAKQDPVNNKKPTPQPFERKGLGLLLSIQDGQNGIIPHNTYNTYNTVTNNNVDTSPTSSTIMLLYELQELLGIGDAESSKFTNEYRKSCPVISSSRIHFQIDAPNEDGVVDERDGSRAQLNNSTERARVIRRRSSPNFRTPSPNKSDDTFNTPRAKSNVESNSHPHGSDVVKPSLWASSLGFLTPWKLE</sequence>
<evidence type="ECO:0000313" key="2">
    <source>
        <dbReference type="Proteomes" id="UP000789920"/>
    </source>
</evidence>
<feature type="non-terminal residue" evidence="1">
    <location>
        <position position="1"/>
    </location>
</feature>
<gene>
    <name evidence="1" type="ORF">RPERSI_LOCUS2015</name>
</gene>
<dbReference type="EMBL" id="CAJVQC010002092">
    <property type="protein sequence ID" value="CAG8505469.1"/>
    <property type="molecule type" value="Genomic_DNA"/>
</dbReference>
<name>A0ACA9L4D3_9GLOM</name>
<protein>
    <submittedName>
        <fullName evidence="1">14426_t:CDS:1</fullName>
    </submittedName>
</protein>
<organism evidence="1 2">
    <name type="scientific">Racocetra persica</name>
    <dbReference type="NCBI Taxonomy" id="160502"/>
    <lineage>
        <taxon>Eukaryota</taxon>
        <taxon>Fungi</taxon>
        <taxon>Fungi incertae sedis</taxon>
        <taxon>Mucoromycota</taxon>
        <taxon>Glomeromycotina</taxon>
        <taxon>Glomeromycetes</taxon>
        <taxon>Diversisporales</taxon>
        <taxon>Gigasporaceae</taxon>
        <taxon>Racocetra</taxon>
    </lineage>
</organism>
<comment type="caution">
    <text evidence="1">The sequence shown here is derived from an EMBL/GenBank/DDBJ whole genome shotgun (WGS) entry which is preliminary data.</text>
</comment>